<sequence>MTDDRRPLGLPVFSAPHTDAPGVPDRRALPPIDRALFLPPPGQEAPTAADRRPLAAGGLTFSEPTA</sequence>
<organism evidence="2 3">
    <name type="scientific">Kitasatospora arboriphila</name>
    <dbReference type="NCBI Taxonomy" id="258052"/>
    <lineage>
        <taxon>Bacteria</taxon>
        <taxon>Bacillati</taxon>
        <taxon>Actinomycetota</taxon>
        <taxon>Actinomycetes</taxon>
        <taxon>Kitasatosporales</taxon>
        <taxon>Streptomycetaceae</taxon>
        <taxon>Kitasatospora</taxon>
    </lineage>
</organism>
<accession>A0ABP4ECG2</accession>
<keyword evidence="3" id="KW-1185">Reference proteome</keyword>
<evidence type="ECO:0000313" key="3">
    <source>
        <dbReference type="Proteomes" id="UP001499987"/>
    </source>
</evidence>
<dbReference type="Proteomes" id="UP001499987">
    <property type="component" value="Unassembled WGS sequence"/>
</dbReference>
<protein>
    <submittedName>
        <fullName evidence="2">Uncharacterized protein</fullName>
    </submittedName>
</protein>
<feature type="region of interest" description="Disordered" evidence="1">
    <location>
        <begin position="1"/>
        <end position="66"/>
    </location>
</feature>
<proteinExistence type="predicted"/>
<dbReference type="EMBL" id="BAAALD010000046">
    <property type="protein sequence ID" value="GAA1097655.1"/>
    <property type="molecule type" value="Genomic_DNA"/>
</dbReference>
<gene>
    <name evidence="2" type="ORF">GCM10009663_45720</name>
</gene>
<name>A0ABP4ECG2_9ACTN</name>
<comment type="caution">
    <text evidence="2">The sequence shown here is derived from an EMBL/GenBank/DDBJ whole genome shotgun (WGS) entry which is preliminary data.</text>
</comment>
<reference evidence="3" key="1">
    <citation type="journal article" date="2019" name="Int. J. Syst. Evol. Microbiol.">
        <title>The Global Catalogue of Microorganisms (GCM) 10K type strain sequencing project: providing services to taxonomists for standard genome sequencing and annotation.</title>
        <authorList>
            <consortium name="The Broad Institute Genomics Platform"/>
            <consortium name="The Broad Institute Genome Sequencing Center for Infectious Disease"/>
            <person name="Wu L."/>
            <person name="Ma J."/>
        </authorList>
    </citation>
    <scope>NUCLEOTIDE SEQUENCE [LARGE SCALE GENOMIC DNA]</scope>
    <source>
        <strain evidence="3">JCM 13002</strain>
    </source>
</reference>
<dbReference type="RefSeq" id="WP_344625550.1">
    <property type="nucleotide sequence ID" value="NZ_BAAALD010000046.1"/>
</dbReference>
<evidence type="ECO:0000313" key="2">
    <source>
        <dbReference type="EMBL" id="GAA1097655.1"/>
    </source>
</evidence>
<evidence type="ECO:0000256" key="1">
    <source>
        <dbReference type="SAM" id="MobiDB-lite"/>
    </source>
</evidence>